<comment type="pathway">
    <text evidence="3">Xenobiotic degradation; atrazine degradation; biuret from cyanurate: step 1/1.</text>
</comment>
<keyword evidence="3" id="KW-0460">Magnesium</keyword>
<proteinExistence type="inferred from homology"/>
<feature type="binding site" evidence="3">
    <location>
        <begin position="79"/>
        <end position="80"/>
    </location>
    <ligand>
        <name>substrate</name>
    </ligand>
</feature>
<feature type="binding site" evidence="3">
    <location>
        <position position="332"/>
    </location>
    <ligand>
        <name>Mg(2+)</name>
        <dbReference type="ChEBI" id="CHEBI:18420"/>
        <note>structural</note>
    </ligand>
</feature>
<evidence type="ECO:0000256" key="3">
    <source>
        <dbReference type="HAMAP-Rule" id="MF_01989"/>
    </source>
</evidence>
<gene>
    <name evidence="4" type="ORF">NC992_25355</name>
</gene>
<dbReference type="InterPro" id="IPR043008">
    <property type="entry name" value="AtzD/Barbiturase_RUA"/>
</dbReference>
<evidence type="ECO:0000313" key="5">
    <source>
        <dbReference type="Proteomes" id="UP001482513"/>
    </source>
</evidence>
<feature type="binding site" evidence="3">
    <location>
        <position position="335"/>
    </location>
    <ligand>
        <name>Mg(2+)</name>
        <dbReference type="ChEBI" id="CHEBI:18420"/>
        <note>structural</note>
    </ligand>
</feature>
<dbReference type="Gene3D" id="3.30.1330.170">
    <property type="entry name" value="Cyanuric acid hydrolase/Barbiturase, RU A"/>
    <property type="match status" value="1"/>
</dbReference>
<comment type="caution">
    <text evidence="4">The sequence shown here is derived from an EMBL/GenBank/DDBJ whole genome shotgun (WGS) entry which is preliminary data.</text>
</comment>
<dbReference type="Gene3D" id="3.30.1330.160">
    <property type="entry name" value="Cyanuric acid hydrolase/Barbituras, RU C"/>
    <property type="match status" value="1"/>
</dbReference>
<dbReference type="InterPro" id="IPR043006">
    <property type="entry name" value="AtzD/Barbiturase_RUB"/>
</dbReference>
<feature type="binding site" evidence="3">
    <location>
        <position position="51"/>
    </location>
    <ligand>
        <name>substrate</name>
    </ligand>
</feature>
<dbReference type="EMBL" id="JAMPKX010000023">
    <property type="protein sequence ID" value="MEP0950220.1"/>
    <property type="molecule type" value="Genomic_DNA"/>
</dbReference>
<protein>
    <recommendedName>
        <fullName evidence="3">Cyanuric acid amidohydrolase</fullName>
        <shortName evidence="3">CAH</shortName>
        <ecNumber evidence="3">3.5.2.15</ecNumber>
    </recommendedName>
</protein>
<comment type="function">
    <text evidence="3">Responsible for the hydrolysis of cyanuric acid, an intermediate formed during catabolism of s-triazine based compounds in herbicides such as atrazine and polymers such as melamine. Catalyzes the hydrolytic opening of the s-triazine ring of cyanuric acid (2,4,6-trihydroxy-s-triazine) to yield carbon dioxide and carboxybiuret, which spontaneously decarboxylates to biuret.</text>
</comment>
<accession>A0ABV0KBS2</accession>
<feature type="binding site" evidence="3">
    <location>
        <begin position="220"/>
        <end position="221"/>
    </location>
    <ligand>
        <name>substrate</name>
    </ligand>
</feature>
<dbReference type="Proteomes" id="UP001482513">
    <property type="component" value="Unassembled WGS sequence"/>
</dbReference>
<reference evidence="4 5" key="1">
    <citation type="submission" date="2022-04" db="EMBL/GenBank/DDBJ databases">
        <title>Positive selection, recombination, and allopatry shape intraspecific diversity of widespread and dominant cyanobacteria.</title>
        <authorList>
            <person name="Wei J."/>
            <person name="Shu W."/>
            <person name="Hu C."/>
        </authorList>
    </citation>
    <scope>NUCLEOTIDE SEQUENCE [LARGE SCALE GENOMIC DNA]</scope>
    <source>
        <strain evidence="4 5">DQ-A4</strain>
    </source>
</reference>
<organism evidence="4 5">
    <name type="scientific">Leptolyngbya subtilissima DQ-A4</name>
    <dbReference type="NCBI Taxonomy" id="2933933"/>
    <lineage>
        <taxon>Bacteria</taxon>
        <taxon>Bacillati</taxon>
        <taxon>Cyanobacteriota</taxon>
        <taxon>Cyanophyceae</taxon>
        <taxon>Leptolyngbyales</taxon>
        <taxon>Leptolyngbyaceae</taxon>
        <taxon>Leptolyngbya group</taxon>
        <taxon>Leptolyngbya</taxon>
    </lineage>
</organism>
<evidence type="ECO:0000313" key="4">
    <source>
        <dbReference type="EMBL" id="MEP0950220.1"/>
    </source>
</evidence>
<keyword evidence="2 3" id="KW-0378">Hydrolase</keyword>
<feature type="binding site" evidence="3">
    <location>
        <position position="283"/>
    </location>
    <ligand>
        <name>Mg(2+)</name>
        <dbReference type="ChEBI" id="CHEBI:18420"/>
        <note>structural</note>
    </ligand>
</feature>
<comment type="similarity">
    <text evidence="1 3">Belongs to the cyclic amide hydrolase (CyAH) family.</text>
</comment>
<dbReference type="NCBIfam" id="TIGR02714">
    <property type="entry name" value="amido_AtzD_TrzD"/>
    <property type="match status" value="1"/>
</dbReference>
<feature type="binding site" evidence="3">
    <location>
        <position position="337"/>
    </location>
    <ligand>
        <name>Mg(2+)</name>
        <dbReference type="ChEBI" id="CHEBI:18420"/>
        <note>structural</note>
    </ligand>
</feature>
<feature type="binding site" evidence="3">
    <location>
        <position position="182"/>
    </location>
    <ligand>
        <name>substrate</name>
    </ligand>
</feature>
<evidence type="ECO:0000256" key="2">
    <source>
        <dbReference type="ARBA" id="ARBA00022801"/>
    </source>
</evidence>
<feature type="region of interest" description="RU C" evidence="3">
    <location>
        <begin position="243"/>
        <end position="348"/>
    </location>
</feature>
<feature type="binding site" evidence="3">
    <location>
        <position position="310"/>
    </location>
    <ligand>
        <name>substrate</name>
    </ligand>
</feature>
<comment type="subunit">
    <text evidence="3">Homotetramer.</text>
</comment>
<feature type="region of interest" description="RU A" evidence="3">
    <location>
        <begin position="1"/>
        <end position="98"/>
    </location>
</feature>
<comment type="caution">
    <text evidence="3">Lacks conserved residue(s) required for the propagation of feature annotation.</text>
</comment>
<comment type="activity regulation">
    <text evidence="3">Inhibited by barbituric acid.</text>
</comment>
<sequence length="348" mass="36146">MKVDVFKIAQSGPDDLSGLAALVQQGTLDPKTIVAILGKTEGNGCVNDFTRGFAVATLKGYLRGLMGDELLNQVVFVMSGGTEGVLSPHMTVFTRQSEGLVEPTQTGLALGICHTRDFSTDEIGTLTMVEVVAEGVERAIAAAGLTAEAVHFVQIKCPLITAARYTQAAITQDSYKSMAYSRGASALGVALALGEVQRGDLTAADICHNYRLYSSVASTSAGVELQNCEILVLGNAPQSHSRYRIGHSVMAHALDIAAVNRAIHSAGGVGKGGQIVNVFAKAEADPSGQLLGHRHTMLDDSDINHTRMARAVVGAAIAAVVQDPMIYVSGGSEHQGPAGGGPIAVIVV</sequence>
<evidence type="ECO:0000256" key="1">
    <source>
        <dbReference type="ARBA" id="ARBA00010947"/>
    </source>
</evidence>
<dbReference type="EC" id="3.5.2.15" evidence="3"/>
<keyword evidence="5" id="KW-1185">Reference proteome</keyword>
<comment type="catalytic activity">
    <reaction evidence="3">
        <text>cyanurate + H2O = 1-carboxybiuret + H(+)</text>
        <dbReference type="Rhea" id="RHEA:70363"/>
        <dbReference type="ChEBI" id="CHEBI:15377"/>
        <dbReference type="ChEBI" id="CHEBI:15378"/>
        <dbReference type="ChEBI" id="CHEBI:38028"/>
        <dbReference type="ChEBI" id="CHEBI:142864"/>
        <dbReference type="EC" id="3.5.2.15"/>
    </reaction>
</comment>
<dbReference type="Pfam" id="PF09663">
    <property type="entry name" value="Amido_AtzD_TrzD"/>
    <property type="match status" value="1"/>
</dbReference>
<comment type="domain">
    <text evidence="3">The monomer structure is formed from three repeating units (RUs) that share the same structure as one another. The monomer, the active site and substrate all possess threefold rotational symmetry, to the extent that the active site possesses three potential Ser-Lys catalytic dyads. It is possible that any or all of the three active-site serines may act as nucleophile (albeit only one can do so per catalytic cycle).</text>
</comment>
<dbReference type="RefSeq" id="WP_190697442.1">
    <property type="nucleotide sequence ID" value="NZ_JAMPKX010000023.1"/>
</dbReference>
<dbReference type="HAMAP" id="MF_01989">
    <property type="entry name" value="Cyc_amidohydrol"/>
    <property type="match status" value="1"/>
</dbReference>
<feature type="active site" evidence="3">
    <location>
        <position position="156"/>
    </location>
</feature>
<feature type="site" description="Important for substrate specificity" evidence="3">
    <location>
        <position position="306"/>
    </location>
</feature>
<dbReference type="InterPro" id="IPR043007">
    <property type="entry name" value="AtzD/Barbiturase_RUC"/>
</dbReference>
<keyword evidence="3" id="KW-0479">Metal-binding</keyword>
<name>A0ABV0KBS2_9CYAN</name>
<feature type="binding site" evidence="3">
    <location>
        <position position="340"/>
    </location>
    <ligand>
        <name>Mg(2+)</name>
        <dbReference type="ChEBI" id="CHEBI:18420"/>
        <note>structural</note>
    </ligand>
</feature>
<feature type="active site" description="Nucleophile" evidence="3">
    <location>
        <position position="220"/>
    </location>
</feature>
<dbReference type="Gene3D" id="3.30.1330.180">
    <property type="entry name" value="Cyanuric acid hydrolase/Barbiturase, RU B"/>
    <property type="match status" value="1"/>
</dbReference>
<feature type="binding site" evidence="3">
    <location>
        <begin position="329"/>
        <end position="330"/>
    </location>
    <ligand>
        <name>substrate</name>
    </ligand>
</feature>
<feature type="binding site" evidence="3">
    <location>
        <position position="336"/>
    </location>
    <ligand>
        <name>Mg(2+)</name>
        <dbReference type="ChEBI" id="CHEBI:18420"/>
        <note>structural</note>
    </ligand>
</feature>
<dbReference type="InterPro" id="IPR014086">
    <property type="entry name" value="AtzD/Barbiturase"/>
</dbReference>